<dbReference type="AlphaFoldDB" id="A0A2J7TE48"/>
<dbReference type="GO" id="GO:0006071">
    <property type="term" value="P:glycerol metabolic process"/>
    <property type="evidence" value="ECO:0007669"/>
    <property type="project" value="UniProtKB-KW"/>
</dbReference>
<evidence type="ECO:0000256" key="2">
    <source>
        <dbReference type="ARBA" id="ARBA00012247"/>
    </source>
</evidence>
<evidence type="ECO:0000256" key="6">
    <source>
        <dbReference type="ARBA" id="ARBA00047512"/>
    </source>
</evidence>
<protein>
    <recommendedName>
        <fullName evidence="2">glycerophosphodiester phosphodiesterase</fullName>
        <ecNumber evidence="2">3.1.4.46</ecNumber>
    </recommendedName>
</protein>
<dbReference type="OrthoDB" id="9795622at2"/>
<evidence type="ECO:0000256" key="4">
    <source>
        <dbReference type="ARBA" id="ARBA00022798"/>
    </source>
</evidence>
<keyword evidence="5" id="KW-0378">Hydrolase</keyword>
<dbReference type="RefSeq" id="WP_102844627.1">
    <property type="nucleotide sequence ID" value="NZ_PDZR01000020.1"/>
</dbReference>
<reference evidence="9 10" key="1">
    <citation type="submission" date="2017-10" db="EMBL/GenBank/DDBJ databases">
        <title>Genome announcement of Methylocella silvestris TVC from permafrost.</title>
        <authorList>
            <person name="Wang J."/>
            <person name="Geng K."/>
            <person name="Ul-Haque F."/>
            <person name="Crombie A.T."/>
            <person name="Street L.E."/>
            <person name="Wookey P.A."/>
            <person name="Murrell J.C."/>
            <person name="Pratscher J."/>
        </authorList>
    </citation>
    <scope>NUCLEOTIDE SEQUENCE [LARGE SCALE GENOMIC DNA]</scope>
    <source>
        <strain evidence="9 10">TVC</strain>
    </source>
</reference>
<evidence type="ECO:0000256" key="3">
    <source>
        <dbReference type="ARBA" id="ARBA00022729"/>
    </source>
</evidence>
<dbReference type="Gene3D" id="3.20.20.190">
    <property type="entry name" value="Phosphatidylinositol (PI) phosphodiesterase"/>
    <property type="match status" value="1"/>
</dbReference>
<dbReference type="InterPro" id="IPR017946">
    <property type="entry name" value="PLC-like_Pdiesterase_TIM-brl"/>
</dbReference>
<feature type="signal peptide" evidence="7">
    <location>
        <begin position="1"/>
        <end position="27"/>
    </location>
</feature>
<evidence type="ECO:0000313" key="9">
    <source>
        <dbReference type="EMBL" id="PNG25040.1"/>
    </source>
</evidence>
<keyword evidence="3 7" id="KW-0732">Signal</keyword>
<gene>
    <name evidence="9" type="ORF">CR492_15430</name>
</gene>
<dbReference type="PANTHER" id="PTHR43620:SF7">
    <property type="entry name" value="GLYCEROPHOSPHODIESTER PHOSPHODIESTERASE GDPD5-RELATED"/>
    <property type="match status" value="1"/>
</dbReference>
<evidence type="ECO:0000259" key="8">
    <source>
        <dbReference type="PROSITE" id="PS51704"/>
    </source>
</evidence>
<dbReference type="InterPro" id="IPR030395">
    <property type="entry name" value="GP_PDE_dom"/>
</dbReference>
<dbReference type="Pfam" id="PF03009">
    <property type="entry name" value="GDPD"/>
    <property type="match status" value="1"/>
</dbReference>
<name>A0A2J7TE48_METSI</name>
<feature type="chain" id="PRO_5014410445" description="glycerophosphodiester phosphodiesterase" evidence="7">
    <location>
        <begin position="28"/>
        <end position="421"/>
    </location>
</feature>
<sequence>MIFKRQHQLLATALLAALALPMGKALAFDDSVESSSSGFGKALNVQVGPRPYYLVDQLQNGPLKTKLEACSEKHLTRTKFSISHRGAPMQFPEHTVEGYEAAARMGAGIIECDVTFTKDRELVCRHDQCDLHTTTNILTIPALAAKCTQPFTPANGGTQASATCCTSDITLAEFRLLKGKMDGFNPNATTPEEYQNGTPSWRTEAYSATGTLVTLKEHIALMNKFGVNMTPELKEARVPMPYQGDFTQEKYAQKMIDTYKAAGVSPKRVWAQSFNINDIYYWIKNEPAFGKQAVALAETDVPADLPPAIAALPGMRAKGVQIVAPPIWALVALDGNGKIVPSAYANAIKQNGFKIIPWSLERSGPLTDGGGYYYQSVSSVIKGPGDYYNVLDVLSSKVGILGIFSDWPGTATYYGNCFNKP</sequence>
<evidence type="ECO:0000313" key="10">
    <source>
        <dbReference type="Proteomes" id="UP000236286"/>
    </source>
</evidence>
<dbReference type="EC" id="3.1.4.46" evidence="2"/>
<proteinExistence type="inferred from homology"/>
<dbReference type="PROSITE" id="PS51704">
    <property type="entry name" value="GP_PDE"/>
    <property type="match status" value="1"/>
</dbReference>
<comment type="similarity">
    <text evidence="1">Belongs to the glycerophosphoryl diester phosphodiesterase family.</text>
</comment>
<dbReference type="Proteomes" id="UP000236286">
    <property type="component" value="Unassembled WGS sequence"/>
</dbReference>
<dbReference type="PANTHER" id="PTHR43620">
    <property type="entry name" value="GLYCEROPHOSPHORYL DIESTER PHOSPHODIESTERASE"/>
    <property type="match status" value="1"/>
</dbReference>
<dbReference type="GO" id="GO:0008889">
    <property type="term" value="F:glycerophosphodiester phosphodiesterase activity"/>
    <property type="evidence" value="ECO:0007669"/>
    <property type="project" value="UniProtKB-EC"/>
</dbReference>
<dbReference type="EMBL" id="PDZR01000020">
    <property type="protein sequence ID" value="PNG25040.1"/>
    <property type="molecule type" value="Genomic_DNA"/>
</dbReference>
<organism evidence="9 10">
    <name type="scientific">Methylocella silvestris</name>
    <dbReference type="NCBI Taxonomy" id="199596"/>
    <lineage>
        <taxon>Bacteria</taxon>
        <taxon>Pseudomonadati</taxon>
        <taxon>Pseudomonadota</taxon>
        <taxon>Alphaproteobacteria</taxon>
        <taxon>Hyphomicrobiales</taxon>
        <taxon>Beijerinckiaceae</taxon>
        <taxon>Methylocella</taxon>
    </lineage>
</organism>
<comment type="caution">
    <text evidence="9">The sequence shown here is derived from an EMBL/GenBank/DDBJ whole genome shotgun (WGS) entry which is preliminary data.</text>
</comment>
<evidence type="ECO:0000256" key="5">
    <source>
        <dbReference type="ARBA" id="ARBA00022801"/>
    </source>
</evidence>
<evidence type="ECO:0000256" key="7">
    <source>
        <dbReference type="SAM" id="SignalP"/>
    </source>
</evidence>
<keyword evidence="4" id="KW-0319">Glycerol metabolism</keyword>
<feature type="domain" description="GP-PDE" evidence="8">
    <location>
        <begin position="79"/>
        <end position="415"/>
    </location>
</feature>
<dbReference type="CDD" id="cd08560">
    <property type="entry name" value="GDPD_EcGlpQ_like_1"/>
    <property type="match status" value="1"/>
</dbReference>
<dbReference type="GO" id="GO:0006629">
    <property type="term" value="P:lipid metabolic process"/>
    <property type="evidence" value="ECO:0007669"/>
    <property type="project" value="InterPro"/>
</dbReference>
<comment type="catalytic activity">
    <reaction evidence="6">
        <text>a sn-glycero-3-phosphodiester + H2O = an alcohol + sn-glycerol 3-phosphate + H(+)</text>
        <dbReference type="Rhea" id="RHEA:12969"/>
        <dbReference type="ChEBI" id="CHEBI:15377"/>
        <dbReference type="ChEBI" id="CHEBI:15378"/>
        <dbReference type="ChEBI" id="CHEBI:30879"/>
        <dbReference type="ChEBI" id="CHEBI:57597"/>
        <dbReference type="ChEBI" id="CHEBI:83408"/>
        <dbReference type="EC" id="3.1.4.46"/>
    </reaction>
</comment>
<accession>A0A2J7TE48</accession>
<dbReference type="SUPFAM" id="SSF51695">
    <property type="entry name" value="PLC-like phosphodiesterases"/>
    <property type="match status" value="1"/>
</dbReference>
<evidence type="ECO:0000256" key="1">
    <source>
        <dbReference type="ARBA" id="ARBA00007277"/>
    </source>
</evidence>